<evidence type="ECO:0000313" key="2">
    <source>
        <dbReference type="Proteomes" id="UP000003162"/>
    </source>
</evidence>
<reference evidence="1 2" key="2">
    <citation type="submission" date="2007-09" db="EMBL/GenBank/DDBJ databases">
        <authorList>
            <person name="Fulton L."/>
            <person name="Clifton S."/>
            <person name="Fulton B."/>
            <person name="Xu J."/>
            <person name="Minx P."/>
            <person name="Pepin K.H."/>
            <person name="Johnson M."/>
            <person name="Thiruvilangam P."/>
            <person name="Bhonagiri V."/>
            <person name="Nash W.E."/>
            <person name="Mardis E.R."/>
            <person name="Wilson R.K."/>
        </authorList>
    </citation>
    <scope>NUCLEOTIDE SEQUENCE [LARGE SCALE GENOMIC DNA]</scope>
    <source>
        <strain evidence="1 2">ATCC 33270</strain>
    </source>
</reference>
<proteinExistence type="predicted"/>
<dbReference type="Proteomes" id="UP000003162">
    <property type="component" value="Unassembled WGS sequence"/>
</dbReference>
<dbReference type="AlphaFoldDB" id="A8SL07"/>
<gene>
    <name evidence="1" type="ORF">PEPMIC_00834</name>
</gene>
<comment type="caution">
    <text evidence="1">The sequence shown here is derived from an EMBL/GenBank/DDBJ whole genome shotgun (WGS) entry which is preliminary data.</text>
</comment>
<name>A8SL07_9FIRM</name>
<evidence type="ECO:0000313" key="1">
    <source>
        <dbReference type="EMBL" id="EDP24252.1"/>
    </source>
</evidence>
<accession>A8SL07</accession>
<protein>
    <submittedName>
        <fullName evidence="1">Uncharacterized protein</fullName>
    </submittedName>
</protein>
<sequence length="59" mass="6579">MFNKNTETAIPTSGTLEVKKPTNINWAAPEYKTKELKKACNKPSELVLHRIPKVIADGI</sequence>
<dbReference type="HOGENOM" id="CLU_2956448_0_0_9"/>
<reference evidence="1 2" key="1">
    <citation type="submission" date="2007-09" db="EMBL/GenBank/DDBJ databases">
        <title>Draft genome sequence of Peptostreptococcus micros (ATCC 33270).</title>
        <authorList>
            <person name="Sudarsanam P."/>
            <person name="Ley R."/>
            <person name="Guruge J."/>
            <person name="Turnbaugh P.J."/>
            <person name="Mahowald M."/>
            <person name="Liep D."/>
            <person name="Gordon J."/>
        </authorList>
    </citation>
    <scope>NUCLEOTIDE SEQUENCE [LARGE SCALE GENOMIC DNA]</scope>
    <source>
        <strain evidence="1 2">ATCC 33270</strain>
    </source>
</reference>
<organism evidence="1 2">
    <name type="scientific">Parvimonas micra ATCC 33270</name>
    <dbReference type="NCBI Taxonomy" id="411465"/>
    <lineage>
        <taxon>Bacteria</taxon>
        <taxon>Bacillati</taxon>
        <taxon>Bacillota</taxon>
        <taxon>Tissierellia</taxon>
        <taxon>Tissierellales</taxon>
        <taxon>Peptoniphilaceae</taxon>
        <taxon>Parvimonas</taxon>
    </lineage>
</organism>
<dbReference type="EMBL" id="ABEE02000016">
    <property type="protein sequence ID" value="EDP24252.1"/>
    <property type="molecule type" value="Genomic_DNA"/>
</dbReference>